<dbReference type="PANTHER" id="PTHR37804">
    <property type="entry name" value="CDAA REGULATORY PROTEIN CDAR"/>
    <property type="match status" value="1"/>
</dbReference>
<dbReference type="OrthoDB" id="2960905at2"/>
<dbReference type="InterPro" id="IPR012505">
    <property type="entry name" value="YbbR"/>
</dbReference>
<evidence type="ECO:0000313" key="1">
    <source>
        <dbReference type="EMBL" id="MRG88355.1"/>
    </source>
</evidence>
<evidence type="ECO:0008006" key="3">
    <source>
        <dbReference type="Google" id="ProtNLM"/>
    </source>
</evidence>
<reference evidence="1 2" key="1">
    <citation type="submission" date="2019-11" db="EMBL/GenBank/DDBJ databases">
        <authorList>
            <person name="Li J."/>
        </authorList>
    </citation>
    <scope>NUCLEOTIDE SEQUENCE [LARGE SCALE GENOMIC DNA]</scope>
    <source>
        <strain evidence="1 2">J4</strain>
    </source>
</reference>
<sequence length="411" mass="45129">MDNWLRSPWVIRGISLLLAVALYISVSLSEDNANGLEDTLFPSGSSETVTMNSIPLQVRINEEKYVVKGVPQYVNVSIEGSKSAITSTERVRSFDVFIDLEGLEPGTHEVNVQHAGFSNNLSVFIEPETVEVEIEERLTKEYKVDTELMNRDQINEGYILGEPTVKPATVKVTGGKSEVDKTAMVKAIVDLTGVEDEIDIDNAPVKVYDQQGNELNVYVDPSTVGVEIPVEVGRKEVPLQVSTEGELPEGLSLQSITANPEVVAVFGQESVLNSIENISNLSVNLAAISEDKTVELEVPIPPGATKVEPSTVEVEVNVEETQEKIIDEIPIQVENLEDGRDVTFISPENGTINLKVSGTAEQLEEITAENFVATIDVEGFYEGEFETEIKISNPEEYVITSNYNNARVRIE</sequence>
<dbReference type="InterPro" id="IPR053154">
    <property type="entry name" value="c-di-AMP_regulator"/>
</dbReference>
<dbReference type="Proteomes" id="UP000480185">
    <property type="component" value="Unassembled WGS sequence"/>
</dbReference>
<protein>
    <recommendedName>
        <fullName evidence="3">YbbR-like domain-containing protein</fullName>
    </recommendedName>
</protein>
<dbReference type="EMBL" id="WJNH01000020">
    <property type="protein sequence ID" value="MRG88355.1"/>
    <property type="molecule type" value="Genomic_DNA"/>
</dbReference>
<keyword evidence="2" id="KW-1185">Reference proteome</keyword>
<gene>
    <name evidence="1" type="ORF">GH754_19040</name>
</gene>
<organism evidence="1 2">
    <name type="scientific">Salinibacillus xinjiangensis</name>
    <dbReference type="NCBI Taxonomy" id="1229268"/>
    <lineage>
        <taxon>Bacteria</taxon>
        <taxon>Bacillati</taxon>
        <taxon>Bacillota</taxon>
        <taxon>Bacilli</taxon>
        <taxon>Bacillales</taxon>
        <taxon>Bacillaceae</taxon>
        <taxon>Salinibacillus</taxon>
    </lineage>
</organism>
<comment type="caution">
    <text evidence="1">The sequence shown here is derived from an EMBL/GenBank/DDBJ whole genome shotgun (WGS) entry which is preliminary data.</text>
</comment>
<dbReference type="AlphaFoldDB" id="A0A6G1XBS4"/>
<dbReference type="PANTHER" id="PTHR37804:SF1">
    <property type="entry name" value="CDAA REGULATORY PROTEIN CDAR"/>
    <property type="match status" value="1"/>
</dbReference>
<accession>A0A6G1XBS4</accession>
<dbReference type="RefSeq" id="WP_153730228.1">
    <property type="nucleotide sequence ID" value="NZ_WJNH01000020.1"/>
</dbReference>
<dbReference type="Gene3D" id="2.170.120.40">
    <property type="entry name" value="YbbR-like domain"/>
    <property type="match status" value="2"/>
</dbReference>
<proteinExistence type="predicted"/>
<name>A0A6G1XBS4_9BACI</name>
<dbReference type="Gene3D" id="2.170.120.30">
    <property type="match status" value="2"/>
</dbReference>
<evidence type="ECO:0000313" key="2">
    <source>
        <dbReference type="Proteomes" id="UP000480185"/>
    </source>
</evidence>
<dbReference type="Pfam" id="PF07949">
    <property type="entry name" value="YbbR"/>
    <property type="match status" value="3"/>
</dbReference>